<dbReference type="Gene3D" id="3.90.25.10">
    <property type="entry name" value="UDP-galactose 4-epimerase, domain 1"/>
    <property type="match status" value="1"/>
</dbReference>
<dbReference type="AlphaFoldDB" id="A0A367Z7D9"/>
<evidence type="ECO:0000256" key="6">
    <source>
        <dbReference type="ARBA" id="ARBA00023239"/>
    </source>
</evidence>
<name>A0A367Z7D9_9BACT</name>
<dbReference type="Gene3D" id="3.40.50.720">
    <property type="entry name" value="NAD(P)-binding Rossmann-like Domain"/>
    <property type="match status" value="1"/>
</dbReference>
<dbReference type="GO" id="GO:0009225">
    <property type="term" value="P:nucleotide-sugar metabolic process"/>
    <property type="evidence" value="ECO:0007669"/>
    <property type="project" value="InterPro"/>
</dbReference>
<evidence type="ECO:0000313" key="10">
    <source>
        <dbReference type="Proteomes" id="UP000252355"/>
    </source>
</evidence>
<dbReference type="InterPro" id="IPR005888">
    <property type="entry name" value="dTDP_Gluc_deHydtase"/>
</dbReference>
<dbReference type="Pfam" id="PF16363">
    <property type="entry name" value="GDP_Man_Dehyd"/>
    <property type="match status" value="1"/>
</dbReference>
<dbReference type="NCBIfam" id="TIGR01181">
    <property type="entry name" value="dTDP_gluc_dehyt"/>
    <property type="match status" value="1"/>
</dbReference>
<dbReference type="InterPro" id="IPR016040">
    <property type="entry name" value="NAD(P)-bd_dom"/>
</dbReference>
<dbReference type="PANTHER" id="PTHR43000">
    <property type="entry name" value="DTDP-D-GLUCOSE 4,6-DEHYDRATASE-RELATED"/>
    <property type="match status" value="1"/>
</dbReference>
<evidence type="ECO:0000256" key="2">
    <source>
        <dbReference type="ARBA" id="ARBA00001911"/>
    </source>
</evidence>
<dbReference type="SUPFAM" id="SSF51735">
    <property type="entry name" value="NAD(P)-binding Rossmann-fold domains"/>
    <property type="match status" value="1"/>
</dbReference>
<dbReference type="InterPro" id="IPR036291">
    <property type="entry name" value="NAD(P)-bd_dom_sf"/>
</dbReference>
<proteinExistence type="inferred from homology"/>
<dbReference type="GO" id="GO:0008460">
    <property type="term" value="F:dTDP-glucose 4,6-dehydratase activity"/>
    <property type="evidence" value="ECO:0007669"/>
    <property type="project" value="UniProtKB-EC"/>
</dbReference>
<keyword evidence="5" id="KW-0520">NAD</keyword>
<gene>
    <name evidence="9" type="ORF">OZSIB_1870</name>
</gene>
<feature type="domain" description="NAD(P)-binding" evidence="8">
    <location>
        <begin position="11"/>
        <end position="326"/>
    </location>
</feature>
<dbReference type="Proteomes" id="UP000252355">
    <property type="component" value="Unassembled WGS sequence"/>
</dbReference>
<dbReference type="EC" id="4.2.1.46" evidence="4 7"/>
<protein>
    <recommendedName>
        <fullName evidence="4 7">dTDP-glucose 4,6-dehydratase</fullName>
        <ecNumber evidence="4 7">4.2.1.46</ecNumber>
    </recommendedName>
</protein>
<reference evidence="9 10" key="1">
    <citation type="submission" date="2018-05" db="EMBL/GenBank/DDBJ databases">
        <title>A metagenomic window into the 2 km-deep terrestrial subsurface aquifer revealed taxonomically and functionally diverse microbial community comprising novel uncultured bacterial lineages.</title>
        <authorList>
            <person name="Kadnikov V.V."/>
            <person name="Mardanov A.V."/>
            <person name="Beletsky A.V."/>
            <person name="Banks D."/>
            <person name="Pimenov N.V."/>
            <person name="Frank Y.A."/>
            <person name="Karnachuk O.V."/>
            <person name="Ravin N.V."/>
        </authorList>
    </citation>
    <scope>NUCLEOTIDE SEQUENCE [LARGE SCALE GENOMIC DNA]</scope>
    <source>
        <strain evidence="9">BY5</strain>
    </source>
</reference>
<accession>A0A367Z7D9</accession>
<evidence type="ECO:0000256" key="3">
    <source>
        <dbReference type="ARBA" id="ARBA00008178"/>
    </source>
</evidence>
<comment type="catalytic activity">
    <reaction evidence="1 7">
        <text>dTDP-alpha-D-glucose = dTDP-4-dehydro-6-deoxy-alpha-D-glucose + H2O</text>
        <dbReference type="Rhea" id="RHEA:17221"/>
        <dbReference type="ChEBI" id="CHEBI:15377"/>
        <dbReference type="ChEBI" id="CHEBI:57477"/>
        <dbReference type="ChEBI" id="CHEBI:57649"/>
        <dbReference type="EC" id="4.2.1.46"/>
    </reaction>
</comment>
<sequence>MKHRHELNNVMVTGGCGFIGTNFIRHLFRKPEFTGRIINVDKLTYSGNLENLTDIQETYGNGRYVFVQADICDAPAMAETLERYAVDTIVHFAAESHVDRSILGPREFVRTNIEGTFVLLEAARQRKGRPAPRFHHVSTDEVYGSLGLTGAFTETTPYDPRSPYSASKAASDHLVRAYYHTYGLPITISNCSNNYGPYQFPEKVIPVMLLNMLEGKPLPVYGDGLNVRDWLFVDDHCEAIWQILTRGRIGETYNIGGNNESTNIALVKTLCQVTARLTGKFPAQYESLITYVKDRPGHDRRYAIDASKIARELGWRPTVTDLTEGLTMTVRWYLEHPTWVERVRSGEYRAWMAKNYTRREEELSK</sequence>
<organism evidence="9 10">
    <name type="scientific">Candidatus Ozemobacter sibiricus</name>
    <dbReference type="NCBI Taxonomy" id="2268124"/>
    <lineage>
        <taxon>Bacteria</taxon>
        <taxon>Candidatus Ozemobacteria</taxon>
        <taxon>Candidatus Ozemobacterales</taxon>
        <taxon>Candidatus Ozemobacteraceae</taxon>
        <taxon>Candidatus Ozemobacter</taxon>
    </lineage>
</organism>
<evidence type="ECO:0000259" key="8">
    <source>
        <dbReference type="Pfam" id="PF16363"/>
    </source>
</evidence>
<evidence type="ECO:0000313" key="9">
    <source>
        <dbReference type="EMBL" id="RCK73669.1"/>
    </source>
</evidence>
<evidence type="ECO:0000256" key="5">
    <source>
        <dbReference type="ARBA" id="ARBA00023027"/>
    </source>
</evidence>
<evidence type="ECO:0000256" key="7">
    <source>
        <dbReference type="RuleBase" id="RU004473"/>
    </source>
</evidence>
<comment type="cofactor">
    <cofactor evidence="2 7">
        <name>NAD(+)</name>
        <dbReference type="ChEBI" id="CHEBI:57540"/>
    </cofactor>
</comment>
<comment type="caution">
    <text evidence="9">The sequence shown here is derived from an EMBL/GenBank/DDBJ whole genome shotgun (WGS) entry which is preliminary data.</text>
</comment>
<dbReference type="CDD" id="cd05246">
    <property type="entry name" value="dTDP_GD_SDR_e"/>
    <property type="match status" value="1"/>
</dbReference>
<comment type="similarity">
    <text evidence="3 7">Belongs to the NAD(P)-dependent epimerase/dehydratase family. dTDP-glucose dehydratase subfamily.</text>
</comment>
<dbReference type="EMBL" id="QOQW01000049">
    <property type="protein sequence ID" value="RCK73669.1"/>
    <property type="molecule type" value="Genomic_DNA"/>
</dbReference>
<keyword evidence="6 7" id="KW-0456">Lyase</keyword>
<evidence type="ECO:0000256" key="1">
    <source>
        <dbReference type="ARBA" id="ARBA00001539"/>
    </source>
</evidence>
<evidence type="ECO:0000256" key="4">
    <source>
        <dbReference type="ARBA" id="ARBA00011990"/>
    </source>
</evidence>